<dbReference type="PANTHER" id="PTHR43861:SF6">
    <property type="entry name" value="METHYLTRANSFERASE TYPE 11"/>
    <property type="match status" value="1"/>
</dbReference>
<reference evidence="1" key="1">
    <citation type="journal article" date="2014" name="Front. Microbiol.">
        <title>High frequency of phylogenetically diverse reductive dehalogenase-homologous genes in deep subseafloor sedimentary metagenomes.</title>
        <authorList>
            <person name="Kawai M."/>
            <person name="Futagami T."/>
            <person name="Toyoda A."/>
            <person name="Takaki Y."/>
            <person name="Nishi S."/>
            <person name="Hori S."/>
            <person name="Arai W."/>
            <person name="Tsubouchi T."/>
            <person name="Morono Y."/>
            <person name="Uchiyama I."/>
            <person name="Ito T."/>
            <person name="Fujiyama A."/>
            <person name="Inagaki F."/>
            <person name="Takami H."/>
        </authorList>
    </citation>
    <scope>NUCLEOTIDE SEQUENCE</scope>
    <source>
        <strain evidence="1">Expedition CK06-06</strain>
    </source>
</reference>
<evidence type="ECO:0008006" key="2">
    <source>
        <dbReference type="Google" id="ProtNLM"/>
    </source>
</evidence>
<dbReference type="AlphaFoldDB" id="X1U7I4"/>
<dbReference type="Pfam" id="PF13489">
    <property type="entry name" value="Methyltransf_23"/>
    <property type="match status" value="1"/>
</dbReference>
<dbReference type="SUPFAM" id="SSF53335">
    <property type="entry name" value="S-adenosyl-L-methionine-dependent methyltransferases"/>
    <property type="match status" value="1"/>
</dbReference>
<comment type="caution">
    <text evidence="1">The sequence shown here is derived from an EMBL/GenBank/DDBJ whole genome shotgun (WGS) entry which is preliminary data.</text>
</comment>
<accession>X1U7I4</accession>
<dbReference type="PANTHER" id="PTHR43861">
    <property type="entry name" value="TRANS-ACONITATE 2-METHYLTRANSFERASE-RELATED"/>
    <property type="match status" value="1"/>
</dbReference>
<dbReference type="InterPro" id="IPR029063">
    <property type="entry name" value="SAM-dependent_MTases_sf"/>
</dbReference>
<dbReference type="Gene3D" id="3.40.50.150">
    <property type="entry name" value="Vaccinia Virus protein VP39"/>
    <property type="match status" value="1"/>
</dbReference>
<feature type="non-terminal residue" evidence="1">
    <location>
        <position position="1"/>
    </location>
</feature>
<evidence type="ECO:0000313" key="1">
    <source>
        <dbReference type="EMBL" id="GAI99566.1"/>
    </source>
</evidence>
<proteinExistence type="predicted"/>
<gene>
    <name evidence="1" type="ORF">S12H4_31645</name>
</gene>
<protein>
    <recommendedName>
        <fullName evidence="2">Methyltransferase type 11 domain-containing protein</fullName>
    </recommendedName>
</protein>
<organism evidence="1">
    <name type="scientific">marine sediment metagenome</name>
    <dbReference type="NCBI Taxonomy" id="412755"/>
    <lineage>
        <taxon>unclassified sequences</taxon>
        <taxon>metagenomes</taxon>
        <taxon>ecological metagenomes</taxon>
    </lineage>
</organism>
<sequence>IEKFCIRGKILEVGCGVGSFLDEAQKRGWEVRGVEISKWASDYCVDKKDIIVHQGTLKTCNYNKNYFNTILYYHAIEHIVDPVSELKLAGSFLKRNGFIVIGVPNLRSFQAKKHGLRWSALIPEHIYLFVA</sequence>
<dbReference type="EMBL" id="BARW01018488">
    <property type="protein sequence ID" value="GAI99566.1"/>
    <property type="molecule type" value="Genomic_DNA"/>
</dbReference>
<name>X1U7I4_9ZZZZ</name>